<name>A0A9P6ABV5_9AGAM</name>
<comment type="caution">
    <text evidence="1">The sequence shown here is derived from an EMBL/GenBank/DDBJ whole genome shotgun (WGS) entry which is preliminary data.</text>
</comment>
<dbReference type="AlphaFoldDB" id="A0A9P6ABV5"/>
<evidence type="ECO:0000313" key="1">
    <source>
        <dbReference type="EMBL" id="KAF9502903.1"/>
    </source>
</evidence>
<organism evidence="1 2">
    <name type="scientific">Hydnum rufescens UP504</name>
    <dbReference type="NCBI Taxonomy" id="1448309"/>
    <lineage>
        <taxon>Eukaryota</taxon>
        <taxon>Fungi</taxon>
        <taxon>Dikarya</taxon>
        <taxon>Basidiomycota</taxon>
        <taxon>Agaricomycotina</taxon>
        <taxon>Agaricomycetes</taxon>
        <taxon>Cantharellales</taxon>
        <taxon>Hydnaceae</taxon>
        <taxon>Hydnum</taxon>
    </lineage>
</organism>
<protein>
    <submittedName>
        <fullName evidence="1">Uncharacterized protein</fullName>
    </submittedName>
</protein>
<sequence>MEYYTWWGQTRYTRPFADAISKAMRDCKIISVLHFREYTIIRMIIRLTLKGWGGTESTDLSMSHWYHHWCPTGTDIQLKAERVQGNIKQMSSKRLPKTTFYEGATQFSASEIRGWTTSLRDYEEGPKGTSPKISRLCGFGLCSFNRDSRGISTVRSVFHNTQGLLRPARLTARAQRKYGPTPAQAYHSLLLFLQPPPQSDTGRKIDPEASSVQVMQRNDCLKAPLRPIETRVFVIPASSAYIWGVSAYPEAVADSTDPLHLRTFSEKFNNIRQPVAEVGDH</sequence>
<keyword evidence="2" id="KW-1185">Reference proteome</keyword>
<proteinExistence type="predicted"/>
<reference evidence="1" key="1">
    <citation type="journal article" date="2020" name="Nat. Commun.">
        <title>Large-scale genome sequencing of mycorrhizal fungi provides insights into the early evolution of symbiotic traits.</title>
        <authorList>
            <person name="Miyauchi S."/>
            <person name="Kiss E."/>
            <person name="Kuo A."/>
            <person name="Drula E."/>
            <person name="Kohler A."/>
            <person name="Sanchez-Garcia M."/>
            <person name="Morin E."/>
            <person name="Andreopoulos B."/>
            <person name="Barry K.W."/>
            <person name="Bonito G."/>
            <person name="Buee M."/>
            <person name="Carver A."/>
            <person name="Chen C."/>
            <person name="Cichocki N."/>
            <person name="Clum A."/>
            <person name="Culley D."/>
            <person name="Crous P.W."/>
            <person name="Fauchery L."/>
            <person name="Girlanda M."/>
            <person name="Hayes R.D."/>
            <person name="Keri Z."/>
            <person name="LaButti K."/>
            <person name="Lipzen A."/>
            <person name="Lombard V."/>
            <person name="Magnuson J."/>
            <person name="Maillard F."/>
            <person name="Murat C."/>
            <person name="Nolan M."/>
            <person name="Ohm R.A."/>
            <person name="Pangilinan J."/>
            <person name="Pereira M.F."/>
            <person name="Perotto S."/>
            <person name="Peter M."/>
            <person name="Pfister S."/>
            <person name="Riley R."/>
            <person name="Sitrit Y."/>
            <person name="Stielow J.B."/>
            <person name="Szollosi G."/>
            <person name="Zifcakova L."/>
            <person name="Stursova M."/>
            <person name="Spatafora J.W."/>
            <person name="Tedersoo L."/>
            <person name="Vaario L.M."/>
            <person name="Yamada A."/>
            <person name="Yan M."/>
            <person name="Wang P."/>
            <person name="Xu J."/>
            <person name="Bruns T."/>
            <person name="Baldrian P."/>
            <person name="Vilgalys R."/>
            <person name="Dunand C."/>
            <person name="Henrissat B."/>
            <person name="Grigoriev I.V."/>
            <person name="Hibbett D."/>
            <person name="Nagy L.G."/>
            <person name="Martin F.M."/>
        </authorList>
    </citation>
    <scope>NUCLEOTIDE SEQUENCE</scope>
    <source>
        <strain evidence="1">UP504</strain>
    </source>
</reference>
<accession>A0A9P6ABV5</accession>
<gene>
    <name evidence="1" type="ORF">BS47DRAFT_1369933</name>
</gene>
<evidence type="ECO:0000313" key="2">
    <source>
        <dbReference type="Proteomes" id="UP000886523"/>
    </source>
</evidence>
<dbReference type="EMBL" id="MU129534">
    <property type="protein sequence ID" value="KAF9502903.1"/>
    <property type="molecule type" value="Genomic_DNA"/>
</dbReference>
<dbReference type="Proteomes" id="UP000886523">
    <property type="component" value="Unassembled WGS sequence"/>
</dbReference>